<keyword evidence="2" id="KW-1185">Reference proteome</keyword>
<comment type="caution">
    <text evidence="1">The sequence shown here is derived from an EMBL/GenBank/DDBJ whole genome shotgun (WGS) entry which is preliminary data.</text>
</comment>
<protein>
    <submittedName>
        <fullName evidence="1">3946_t:CDS:1</fullName>
    </submittedName>
</protein>
<name>A0ACA9Q070_9GLOM</name>
<proteinExistence type="predicted"/>
<dbReference type="Proteomes" id="UP000789525">
    <property type="component" value="Unassembled WGS sequence"/>
</dbReference>
<dbReference type="EMBL" id="CAJVPT010040253">
    <property type="protein sequence ID" value="CAG8724956.1"/>
    <property type="molecule type" value="Genomic_DNA"/>
</dbReference>
<reference evidence="1" key="1">
    <citation type="submission" date="2021-06" db="EMBL/GenBank/DDBJ databases">
        <authorList>
            <person name="Kallberg Y."/>
            <person name="Tangrot J."/>
            <person name="Rosling A."/>
        </authorList>
    </citation>
    <scope>NUCLEOTIDE SEQUENCE</scope>
    <source>
        <strain evidence="1">CL356</strain>
    </source>
</reference>
<organism evidence="1 2">
    <name type="scientific">Acaulospora colombiana</name>
    <dbReference type="NCBI Taxonomy" id="27376"/>
    <lineage>
        <taxon>Eukaryota</taxon>
        <taxon>Fungi</taxon>
        <taxon>Fungi incertae sedis</taxon>
        <taxon>Mucoromycota</taxon>
        <taxon>Glomeromycotina</taxon>
        <taxon>Glomeromycetes</taxon>
        <taxon>Diversisporales</taxon>
        <taxon>Acaulosporaceae</taxon>
        <taxon>Acaulospora</taxon>
    </lineage>
</organism>
<accession>A0ACA9Q070</accession>
<gene>
    <name evidence="1" type="ORF">ACOLOM_LOCUS11318</name>
</gene>
<evidence type="ECO:0000313" key="1">
    <source>
        <dbReference type="EMBL" id="CAG8724956.1"/>
    </source>
</evidence>
<evidence type="ECO:0000313" key="2">
    <source>
        <dbReference type="Proteomes" id="UP000789525"/>
    </source>
</evidence>
<sequence>MGGVCNHRLHTISGCRGKELPLALCRVGCQTFVLTNADSRGGKEP</sequence>
<feature type="non-terminal residue" evidence="1">
    <location>
        <position position="45"/>
    </location>
</feature>